<organism evidence="1 2">
    <name type="scientific">Lithospermum erythrorhizon</name>
    <name type="common">Purple gromwell</name>
    <name type="synonym">Lithospermum officinale var. erythrorhizon</name>
    <dbReference type="NCBI Taxonomy" id="34254"/>
    <lineage>
        <taxon>Eukaryota</taxon>
        <taxon>Viridiplantae</taxon>
        <taxon>Streptophyta</taxon>
        <taxon>Embryophyta</taxon>
        <taxon>Tracheophyta</taxon>
        <taxon>Spermatophyta</taxon>
        <taxon>Magnoliopsida</taxon>
        <taxon>eudicotyledons</taxon>
        <taxon>Gunneridae</taxon>
        <taxon>Pentapetalae</taxon>
        <taxon>asterids</taxon>
        <taxon>lamiids</taxon>
        <taxon>Boraginales</taxon>
        <taxon>Boraginaceae</taxon>
        <taxon>Boraginoideae</taxon>
        <taxon>Lithospermeae</taxon>
        <taxon>Lithospermum</taxon>
    </lineage>
</organism>
<comment type="caution">
    <text evidence="1">The sequence shown here is derived from an EMBL/GenBank/DDBJ whole genome shotgun (WGS) entry which is preliminary data.</text>
</comment>
<name>A0AAV3P2U2_LITER</name>
<dbReference type="PANTHER" id="PTHR34779:SF1">
    <property type="entry name" value="OS09G0542900 PROTEIN"/>
    <property type="match status" value="1"/>
</dbReference>
<dbReference type="InterPro" id="IPR038796">
    <property type="entry name" value="At1g76070-like"/>
</dbReference>
<reference evidence="1 2" key="1">
    <citation type="submission" date="2024-01" db="EMBL/GenBank/DDBJ databases">
        <title>The complete chloroplast genome sequence of Lithospermum erythrorhizon: insights into the phylogenetic relationship among Boraginaceae species and the maternal lineages of purple gromwells.</title>
        <authorList>
            <person name="Okada T."/>
            <person name="Watanabe K."/>
        </authorList>
    </citation>
    <scope>NUCLEOTIDE SEQUENCE [LARGE SCALE GENOMIC DNA]</scope>
</reference>
<gene>
    <name evidence="1" type="ORF">LIER_42866</name>
</gene>
<keyword evidence="2" id="KW-1185">Reference proteome</keyword>
<protein>
    <submittedName>
        <fullName evidence="1">Uncharacterized protein</fullName>
    </submittedName>
</protein>
<dbReference type="Proteomes" id="UP001454036">
    <property type="component" value="Unassembled WGS sequence"/>
</dbReference>
<accession>A0AAV3P2U2</accession>
<evidence type="ECO:0000313" key="1">
    <source>
        <dbReference type="EMBL" id="GAA0145528.1"/>
    </source>
</evidence>
<dbReference type="PANTHER" id="PTHR34779">
    <property type="entry name" value="OS09G0542900 PROTEIN"/>
    <property type="match status" value="1"/>
</dbReference>
<evidence type="ECO:0000313" key="2">
    <source>
        <dbReference type="Proteomes" id="UP001454036"/>
    </source>
</evidence>
<proteinExistence type="predicted"/>
<dbReference type="AlphaFoldDB" id="A0AAV3P2U2"/>
<sequence>MLISNSMMKLTSYKSKIKFFKFFQKCVRNLGRKMKKSDDGVAVVPAVEKPPILPNTKTAVDIGRMVKISSFGEPISPKISCLGQVKHKKKLAKNIHLFLHPKMCPAMASRNKGSLMKPTFFLPESAKIPSNMRNDHIITNGVSKQMPTNKKSSCALSEKWPCLNQMKRFASFHDGEFSDSDWQIAQFKADDYMNEWKCNYFDCEEVEVNIPFSALSIEIGGRVDDLQDLVPRNEVNLWRRRTIDQPTPLQIRSPCASLIVHTSRCP</sequence>
<dbReference type="EMBL" id="BAABME010031382">
    <property type="protein sequence ID" value="GAA0145528.1"/>
    <property type="molecule type" value="Genomic_DNA"/>
</dbReference>